<organism evidence="8 9">
    <name type="scientific">Apostasia shenzhenica</name>
    <dbReference type="NCBI Taxonomy" id="1088818"/>
    <lineage>
        <taxon>Eukaryota</taxon>
        <taxon>Viridiplantae</taxon>
        <taxon>Streptophyta</taxon>
        <taxon>Embryophyta</taxon>
        <taxon>Tracheophyta</taxon>
        <taxon>Spermatophyta</taxon>
        <taxon>Magnoliopsida</taxon>
        <taxon>Liliopsida</taxon>
        <taxon>Asparagales</taxon>
        <taxon>Orchidaceae</taxon>
        <taxon>Apostasioideae</taxon>
        <taxon>Apostasia</taxon>
    </lineage>
</organism>
<evidence type="ECO:0000259" key="6">
    <source>
        <dbReference type="PROSITE" id="PS50016"/>
    </source>
</evidence>
<feature type="domain" description="RING-type" evidence="7">
    <location>
        <begin position="352"/>
        <end position="394"/>
    </location>
</feature>
<accession>A0A2H9ZYQ4</accession>
<dbReference type="CDD" id="cd16574">
    <property type="entry name" value="RING-HC_Topors"/>
    <property type="match status" value="1"/>
</dbReference>
<dbReference type="Pfam" id="PF00628">
    <property type="entry name" value="PHD"/>
    <property type="match status" value="1"/>
</dbReference>
<feature type="compositionally biased region" description="Acidic residues" evidence="5">
    <location>
        <begin position="269"/>
        <end position="283"/>
    </location>
</feature>
<dbReference type="PANTHER" id="PTHR47177">
    <property type="entry name" value="F18C1.6 PROTEIN"/>
    <property type="match status" value="1"/>
</dbReference>
<keyword evidence="9" id="KW-1185">Reference proteome</keyword>
<feature type="compositionally biased region" description="Acidic residues" evidence="5">
    <location>
        <begin position="226"/>
        <end position="243"/>
    </location>
</feature>
<keyword evidence="3" id="KW-0862">Zinc</keyword>
<dbReference type="PANTHER" id="PTHR47177:SF3">
    <property type="entry name" value="F18C1.6 PROTEIN"/>
    <property type="match status" value="1"/>
</dbReference>
<proteinExistence type="predicted"/>
<sequence>MGRGVKDGYKSGARRRRKNNGDDEDEDGEDEEYVAEEEEEEDDSSYNSDAPTEESFEVREASNSSGSSADEDDARIVKLKAKGGCSSRRRRPRAPDYEEMDADEDYEDEEEFSLDAKDDEEEDWEDDLLVSGPRSGSARRRGALKRGGRKKQPNASKEQVNRRSRKPVAASARRKRRRAIASSDADDEDFVVKGGAAVQIRKKDTKRAKRRKSKSARKKRSFADSDSFDSDYLTSDDDFFEEQDALHSPRKKNMANPGSRKTRSRVDAETSDSEFLLSDEDENGKDVEKQLSSSRKRSSLESDSTDVDDDSDKNEIRDLEIEGPPTLRRSETVCIENKGKEKEGDDLGKQLCGICLSEEQKGTVQGILNCCSHYFCFACIMEWSKVESRCPLCKRRFSTITKTSRSDPGLEIRRPVIRVQMRDQVYQPSEEELRVLLDPYENVVCMECHQGGDDSLMLLCDICDSSAHTYCVGLGREVPDGNWYCECCRLAGEGSSHSQPVETQPASNNHVSNFVIEENGSRSLRNNTRFQRSVMIRGQSSSQGFDLNVSPRSFTLDDSANVSVTATQALGPGASTLSGRRAIQQRIRLLLSNNRARPIYYGSSRTDNNLHATAVASEMERNGDTSLYFSGRLSSMNNATTNDQRQGNMRNSSNFSSNLVPCASSERRKFRNVKGAKKQVHSIVKNYLKKLPREPPIERSALKKIARHATHTILAACGMKHRRSMVSSIIQPPDGCSHDLDGGPVNFFTHCCPSCFTNYLKNAMKMFVE</sequence>
<feature type="compositionally biased region" description="Basic residues" evidence="5">
    <location>
        <begin position="203"/>
        <end position="220"/>
    </location>
</feature>
<dbReference type="PROSITE" id="PS50016">
    <property type="entry name" value="ZF_PHD_2"/>
    <property type="match status" value="1"/>
</dbReference>
<dbReference type="EMBL" id="KZ452447">
    <property type="protein sequence ID" value="PKA48402.1"/>
    <property type="molecule type" value="Genomic_DNA"/>
</dbReference>
<dbReference type="PROSITE" id="PS00518">
    <property type="entry name" value="ZF_RING_1"/>
    <property type="match status" value="1"/>
</dbReference>
<name>A0A2H9ZYQ4_9ASPA</name>
<dbReference type="Proteomes" id="UP000236161">
    <property type="component" value="Unassembled WGS sequence"/>
</dbReference>
<dbReference type="InterPro" id="IPR019787">
    <property type="entry name" value="Znf_PHD-finger"/>
</dbReference>
<feature type="compositionally biased region" description="Basic residues" evidence="5">
    <location>
        <begin position="137"/>
        <end position="152"/>
    </location>
</feature>
<dbReference type="SMART" id="SM00249">
    <property type="entry name" value="PHD"/>
    <property type="match status" value="1"/>
</dbReference>
<evidence type="ECO:0000259" key="7">
    <source>
        <dbReference type="PROSITE" id="PS50089"/>
    </source>
</evidence>
<feature type="compositionally biased region" description="Acidic residues" evidence="5">
    <location>
        <begin position="303"/>
        <end position="312"/>
    </location>
</feature>
<evidence type="ECO:0000256" key="4">
    <source>
        <dbReference type="PROSITE-ProRule" id="PRU00175"/>
    </source>
</evidence>
<dbReference type="InterPro" id="IPR017907">
    <property type="entry name" value="Znf_RING_CS"/>
</dbReference>
<reference evidence="8 9" key="1">
    <citation type="journal article" date="2017" name="Nature">
        <title>The Apostasia genome and the evolution of orchids.</title>
        <authorList>
            <person name="Zhang G.Q."/>
            <person name="Liu K.W."/>
            <person name="Li Z."/>
            <person name="Lohaus R."/>
            <person name="Hsiao Y.Y."/>
            <person name="Niu S.C."/>
            <person name="Wang J.Y."/>
            <person name="Lin Y.C."/>
            <person name="Xu Q."/>
            <person name="Chen L.J."/>
            <person name="Yoshida K."/>
            <person name="Fujiwara S."/>
            <person name="Wang Z.W."/>
            <person name="Zhang Y.Q."/>
            <person name="Mitsuda N."/>
            <person name="Wang M."/>
            <person name="Liu G.H."/>
            <person name="Pecoraro L."/>
            <person name="Huang H.X."/>
            <person name="Xiao X.J."/>
            <person name="Lin M."/>
            <person name="Wu X.Y."/>
            <person name="Wu W.L."/>
            <person name="Chen Y.Y."/>
            <person name="Chang S.B."/>
            <person name="Sakamoto S."/>
            <person name="Ohme-Takagi M."/>
            <person name="Yagi M."/>
            <person name="Zeng S.J."/>
            <person name="Shen C.Y."/>
            <person name="Yeh C.M."/>
            <person name="Luo Y.B."/>
            <person name="Tsai W.C."/>
            <person name="Van de Peer Y."/>
            <person name="Liu Z.J."/>
        </authorList>
    </citation>
    <scope>NUCLEOTIDE SEQUENCE [LARGE SCALE GENOMIC DNA]</scope>
    <source>
        <strain evidence="9">cv. Shenzhen</strain>
        <tissue evidence="8">Stem</tissue>
    </source>
</reference>
<evidence type="ECO:0000313" key="8">
    <source>
        <dbReference type="EMBL" id="PKA48402.1"/>
    </source>
</evidence>
<dbReference type="Gene3D" id="3.30.40.10">
    <property type="entry name" value="Zinc/RING finger domain, C3HC4 (zinc finger)"/>
    <property type="match status" value="2"/>
</dbReference>
<dbReference type="InterPro" id="IPR001841">
    <property type="entry name" value="Znf_RING"/>
</dbReference>
<evidence type="ECO:0000256" key="3">
    <source>
        <dbReference type="ARBA" id="ARBA00022833"/>
    </source>
</evidence>
<dbReference type="SMART" id="SM00184">
    <property type="entry name" value="RING"/>
    <property type="match status" value="1"/>
</dbReference>
<dbReference type="Pfam" id="PF13639">
    <property type="entry name" value="zf-RING_2"/>
    <property type="match status" value="1"/>
</dbReference>
<feature type="compositionally biased region" description="Basic residues" evidence="5">
    <location>
        <begin position="77"/>
        <end position="92"/>
    </location>
</feature>
<dbReference type="InterPro" id="IPR013083">
    <property type="entry name" value="Znf_RING/FYVE/PHD"/>
</dbReference>
<dbReference type="SUPFAM" id="SSF57903">
    <property type="entry name" value="FYVE/PHD zinc finger"/>
    <property type="match status" value="1"/>
</dbReference>
<dbReference type="InterPro" id="IPR011011">
    <property type="entry name" value="Znf_FYVE_PHD"/>
</dbReference>
<evidence type="ECO:0000313" key="9">
    <source>
        <dbReference type="Proteomes" id="UP000236161"/>
    </source>
</evidence>
<evidence type="ECO:0000256" key="1">
    <source>
        <dbReference type="ARBA" id="ARBA00022723"/>
    </source>
</evidence>
<feature type="region of interest" description="Disordered" evidence="5">
    <location>
        <begin position="1"/>
        <end position="322"/>
    </location>
</feature>
<dbReference type="STRING" id="1088818.A0A2H9ZYQ4"/>
<dbReference type="GO" id="GO:0008270">
    <property type="term" value="F:zinc ion binding"/>
    <property type="evidence" value="ECO:0007669"/>
    <property type="project" value="UniProtKB-KW"/>
</dbReference>
<feature type="compositionally biased region" description="Basic residues" evidence="5">
    <location>
        <begin position="162"/>
        <end position="179"/>
    </location>
</feature>
<protein>
    <submittedName>
        <fullName evidence="8">Methyl-CpG-binding domain-containing protein 9</fullName>
    </submittedName>
</protein>
<feature type="region of interest" description="Disordered" evidence="5">
    <location>
        <begin position="637"/>
        <end position="659"/>
    </location>
</feature>
<dbReference type="AlphaFoldDB" id="A0A2H9ZYQ4"/>
<keyword evidence="2 4" id="KW-0863">Zinc-finger</keyword>
<feature type="domain" description="PHD-type" evidence="6">
    <location>
        <begin position="442"/>
        <end position="491"/>
    </location>
</feature>
<evidence type="ECO:0000256" key="5">
    <source>
        <dbReference type="SAM" id="MobiDB-lite"/>
    </source>
</evidence>
<dbReference type="PROSITE" id="PS50089">
    <property type="entry name" value="ZF_RING_2"/>
    <property type="match status" value="1"/>
</dbReference>
<gene>
    <name evidence="8" type="primary">MBD9</name>
    <name evidence="8" type="ORF">AXF42_Ash020965</name>
</gene>
<dbReference type="OrthoDB" id="365379at2759"/>
<feature type="compositionally biased region" description="Acidic residues" evidence="5">
    <location>
        <begin position="22"/>
        <end position="44"/>
    </location>
</feature>
<dbReference type="SUPFAM" id="SSF57850">
    <property type="entry name" value="RING/U-box"/>
    <property type="match status" value="1"/>
</dbReference>
<evidence type="ECO:0000256" key="2">
    <source>
        <dbReference type="ARBA" id="ARBA00022771"/>
    </source>
</evidence>
<dbReference type="InterPro" id="IPR001965">
    <property type="entry name" value="Znf_PHD"/>
</dbReference>
<dbReference type="InterPro" id="IPR058746">
    <property type="entry name" value="Znf_RING-type_Topors"/>
</dbReference>
<keyword evidence="1" id="KW-0479">Metal-binding</keyword>
<feature type="compositionally biased region" description="Acidic residues" evidence="5">
    <location>
        <begin position="97"/>
        <end position="128"/>
    </location>
</feature>